<dbReference type="EMBL" id="CP054719">
    <property type="protein sequence ID" value="QOL20182.1"/>
    <property type="molecule type" value="Genomic_DNA"/>
</dbReference>
<feature type="domain" description="DUF3885" evidence="1">
    <location>
        <begin position="16"/>
        <end position="195"/>
    </location>
</feature>
<protein>
    <recommendedName>
        <fullName evidence="1">DUF3885 domain-containing protein</fullName>
    </recommendedName>
</protein>
<dbReference type="InterPro" id="IPR024976">
    <property type="entry name" value="DUF3885"/>
</dbReference>
<evidence type="ECO:0000259" key="1">
    <source>
        <dbReference type="Pfam" id="PF13021"/>
    </source>
</evidence>
<keyword evidence="3" id="KW-1185">Reference proteome</keyword>
<name>A0A7L9RUE6_9PROT</name>
<dbReference type="RefSeq" id="WP_350331736.1">
    <property type="nucleotide sequence ID" value="NZ_CP054719.1"/>
</dbReference>
<proteinExistence type="predicted"/>
<accession>A0A7L9RUE6</accession>
<evidence type="ECO:0000313" key="3">
    <source>
        <dbReference type="Proteomes" id="UP000594001"/>
    </source>
</evidence>
<evidence type="ECO:0000313" key="2">
    <source>
        <dbReference type="EMBL" id="QOL20182.1"/>
    </source>
</evidence>
<gene>
    <name evidence="2" type="ORF">CPBP_00963</name>
</gene>
<reference evidence="2 3" key="1">
    <citation type="submission" date="2020-06" db="EMBL/GenBank/DDBJ databases">
        <title>The endosymbiont of the kinetoplastid Bodo saltans is a Paracaedibacter-like alpha-proteobacterium possessing a putative toxin-antitoxin system.</title>
        <authorList>
            <person name="Midha S."/>
            <person name="Rigden D.J."/>
            <person name="Siozios S."/>
            <person name="Hurst G.D.D."/>
            <person name="Jackson A.P."/>
        </authorList>
    </citation>
    <scope>NUCLEOTIDE SEQUENCE [LARGE SCALE GENOMIC DNA]</scope>
    <source>
        <strain evidence="2">Lake Konstanz</strain>
    </source>
</reference>
<dbReference type="Proteomes" id="UP000594001">
    <property type="component" value="Chromosome"/>
</dbReference>
<dbReference type="AlphaFoldDB" id="A0A7L9RUE6"/>
<organism evidence="2 3">
    <name type="scientific">Candidatus Bodocaedibacter vickermanii</name>
    <dbReference type="NCBI Taxonomy" id="2741701"/>
    <lineage>
        <taxon>Bacteria</taxon>
        <taxon>Pseudomonadati</taxon>
        <taxon>Pseudomonadota</taxon>
        <taxon>Alphaproteobacteria</taxon>
        <taxon>Holosporales</taxon>
        <taxon>Candidatus Paracaedibacteraceae</taxon>
        <taxon>Candidatus Bodocaedibacter</taxon>
    </lineage>
</organism>
<sequence>MSKIEEIVILLPNIFKSASFYKNEYALRVLLEDTSFSPYSLFQSIHRAKDILLSMFLNDSDIYYIKVRRMNDISRLEVFNDDVNDSEYLEKIVKPYEKFEEDFEDFGCVYAQYSMYKAKKTEKIIIDLLWDPLATTFHESLSFTTENDYEIYFISPDNVWSFYPYDNRGADIICKDLTTYRETYKKLEPYLFEHDIELMKKRLQY</sequence>
<dbReference type="KEGG" id="pbal:CPBP_00963"/>
<dbReference type="Pfam" id="PF13021">
    <property type="entry name" value="DUF3885"/>
    <property type="match status" value="1"/>
</dbReference>